<feature type="transmembrane region" description="Helical" evidence="6">
    <location>
        <begin position="30"/>
        <end position="49"/>
    </location>
</feature>
<name>A0A8J7FFZ7_9GAMM</name>
<keyword evidence="5 6" id="KW-0472">Membrane</keyword>
<gene>
    <name evidence="8" type="ORF">IOQ59_05035</name>
</gene>
<evidence type="ECO:0000256" key="4">
    <source>
        <dbReference type="ARBA" id="ARBA00022989"/>
    </source>
</evidence>
<evidence type="ECO:0000259" key="7">
    <source>
        <dbReference type="Pfam" id="PF00892"/>
    </source>
</evidence>
<evidence type="ECO:0000256" key="6">
    <source>
        <dbReference type="SAM" id="Phobius"/>
    </source>
</evidence>
<feature type="transmembrane region" description="Helical" evidence="6">
    <location>
        <begin position="239"/>
        <end position="264"/>
    </location>
</feature>
<evidence type="ECO:0000313" key="9">
    <source>
        <dbReference type="Proteomes" id="UP000640333"/>
    </source>
</evidence>
<dbReference type="InterPro" id="IPR050638">
    <property type="entry name" value="AA-Vitamin_Transporters"/>
</dbReference>
<dbReference type="InterPro" id="IPR000620">
    <property type="entry name" value="EamA_dom"/>
</dbReference>
<dbReference type="PANTHER" id="PTHR32322">
    <property type="entry name" value="INNER MEMBRANE TRANSPORTER"/>
    <property type="match status" value="1"/>
</dbReference>
<evidence type="ECO:0000313" key="8">
    <source>
        <dbReference type="EMBL" id="MBE9396623.1"/>
    </source>
</evidence>
<feature type="transmembrane region" description="Helical" evidence="6">
    <location>
        <begin position="270"/>
        <end position="291"/>
    </location>
</feature>
<feature type="transmembrane region" description="Helical" evidence="6">
    <location>
        <begin position="121"/>
        <end position="141"/>
    </location>
</feature>
<feature type="transmembrane region" description="Helical" evidence="6">
    <location>
        <begin position="94"/>
        <end position="112"/>
    </location>
</feature>
<comment type="subcellular location">
    <subcellularLocation>
        <location evidence="1">Membrane</location>
        <topology evidence="1">Multi-pass membrane protein</topology>
    </subcellularLocation>
</comment>
<dbReference type="AlphaFoldDB" id="A0A8J7FFZ7"/>
<accession>A0A8J7FFZ7</accession>
<keyword evidence="4 6" id="KW-1133">Transmembrane helix</keyword>
<feature type="transmembrane region" description="Helical" evidence="6">
    <location>
        <begin position="211"/>
        <end position="232"/>
    </location>
</feature>
<dbReference type="Proteomes" id="UP000640333">
    <property type="component" value="Unassembled WGS sequence"/>
</dbReference>
<comment type="similarity">
    <text evidence="2">Belongs to the EamA transporter family.</text>
</comment>
<dbReference type="GO" id="GO:0016020">
    <property type="term" value="C:membrane"/>
    <property type="evidence" value="ECO:0007669"/>
    <property type="project" value="UniProtKB-SubCell"/>
</dbReference>
<dbReference type="SUPFAM" id="SSF103481">
    <property type="entry name" value="Multidrug resistance efflux transporter EmrE"/>
    <property type="match status" value="2"/>
</dbReference>
<dbReference type="PANTHER" id="PTHR32322:SF2">
    <property type="entry name" value="EAMA DOMAIN-CONTAINING PROTEIN"/>
    <property type="match status" value="1"/>
</dbReference>
<sequence length="298" mass="32797">MAYILLVLTTLFWSGNFVLARAMHLDLPPITMAFTRWSLALLIISPWLIPRIWKSREVIKANLTKLIFFGVVGVAGFNTQVYLGLQDTTATNAVLMQSMVPIVILLIGALFLGERGSPRQWIGVALSFSGVAVLVSQGQLSVITDMQFNQGDLWIIGAILVWAVYSVGLRWKPKGLDGFTFFGVTVVIAVIVLAPLSVWEQQSSSPIQWSGSVIATVLYMAIFPSILAYIFWNKGVEELGAAVAGLFIHLMPVFGLLLSVLFLGEALYSFHFWGVVLIFAGIYLAVIADTLKRMKLLN</sequence>
<feature type="domain" description="EamA" evidence="7">
    <location>
        <begin position="151"/>
        <end position="286"/>
    </location>
</feature>
<organism evidence="8 9">
    <name type="scientific">Pontibacterium sinense</name>
    <dbReference type="NCBI Taxonomy" id="2781979"/>
    <lineage>
        <taxon>Bacteria</taxon>
        <taxon>Pseudomonadati</taxon>
        <taxon>Pseudomonadota</taxon>
        <taxon>Gammaproteobacteria</taxon>
        <taxon>Oceanospirillales</taxon>
        <taxon>Oceanospirillaceae</taxon>
        <taxon>Pontibacterium</taxon>
    </lineage>
</organism>
<feature type="domain" description="EamA" evidence="7">
    <location>
        <begin position="2"/>
        <end position="135"/>
    </location>
</feature>
<dbReference type="EMBL" id="JADEYS010000004">
    <property type="protein sequence ID" value="MBE9396623.1"/>
    <property type="molecule type" value="Genomic_DNA"/>
</dbReference>
<feature type="transmembrane region" description="Helical" evidence="6">
    <location>
        <begin position="61"/>
        <end position="82"/>
    </location>
</feature>
<evidence type="ECO:0000256" key="2">
    <source>
        <dbReference type="ARBA" id="ARBA00007362"/>
    </source>
</evidence>
<comment type="caution">
    <text evidence="8">The sequence shown here is derived from an EMBL/GenBank/DDBJ whole genome shotgun (WGS) entry which is preliminary data.</text>
</comment>
<feature type="transmembrane region" description="Helical" evidence="6">
    <location>
        <begin position="153"/>
        <end position="171"/>
    </location>
</feature>
<evidence type="ECO:0000256" key="5">
    <source>
        <dbReference type="ARBA" id="ARBA00023136"/>
    </source>
</evidence>
<protein>
    <submittedName>
        <fullName evidence="8">DMT family transporter</fullName>
    </submittedName>
</protein>
<dbReference type="Pfam" id="PF00892">
    <property type="entry name" value="EamA"/>
    <property type="match status" value="2"/>
</dbReference>
<dbReference type="InterPro" id="IPR037185">
    <property type="entry name" value="EmrE-like"/>
</dbReference>
<evidence type="ECO:0000256" key="3">
    <source>
        <dbReference type="ARBA" id="ARBA00022692"/>
    </source>
</evidence>
<reference evidence="8" key="1">
    <citation type="submission" date="2020-10" db="EMBL/GenBank/DDBJ databases">
        <title>Bacterium isolated from coastal waters sediment.</title>
        <authorList>
            <person name="Chen R.-J."/>
            <person name="Lu D.-C."/>
            <person name="Zhu K.-L."/>
            <person name="Du Z.-J."/>
        </authorList>
    </citation>
    <scope>NUCLEOTIDE SEQUENCE</scope>
    <source>
        <strain evidence="8">N1Y112</strain>
    </source>
</reference>
<keyword evidence="9" id="KW-1185">Reference proteome</keyword>
<keyword evidence="3 6" id="KW-0812">Transmembrane</keyword>
<dbReference type="RefSeq" id="WP_193952181.1">
    <property type="nucleotide sequence ID" value="NZ_JADEYS010000004.1"/>
</dbReference>
<proteinExistence type="inferred from homology"/>
<evidence type="ECO:0000256" key="1">
    <source>
        <dbReference type="ARBA" id="ARBA00004141"/>
    </source>
</evidence>
<feature type="transmembrane region" description="Helical" evidence="6">
    <location>
        <begin position="178"/>
        <end position="199"/>
    </location>
</feature>